<evidence type="ECO:0000313" key="2">
    <source>
        <dbReference type="EMBL" id="RDD62047.1"/>
    </source>
</evidence>
<protein>
    <recommendedName>
        <fullName evidence="4">DUF411 domain-containing protein</fullName>
    </recommendedName>
</protein>
<name>A0A369TD06_9PROT</name>
<dbReference type="InterPro" id="IPR006311">
    <property type="entry name" value="TAT_signal"/>
</dbReference>
<feature type="signal peptide" evidence="1">
    <location>
        <begin position="1"/>
        <end position="25"/>
    </location>
</feature>
<keyword evidence="1" id="KW-0732">Signal</keyword>
<proteinExistence type="predicted"/>
<dbReference type="InterPro" id="IPR007332">
    <property type="entry name" value="DUF411"/>
</dbReference>
<dbReference type="EMBL" id="QPMH01000007">
    <property type="protein sequence ID" value="RDD62047.1"/>
    <property type="molecule type" value="Genomic_DNA"/>
</dbReference>
<gene>
    <name evidence="2" type="ORF">DRB17_09410</name>
</gene>
<comment type="caution">
    <text evidence="2">The sequence shown here is derived from an EMBL/GenBank/DDBJ whole genome shotgun (WGS) entry which is preliminary data.</text>
</comment>
<dbReference type="Proteomes" id="UP000253941">
    <property type="component" value="Unassembled WGS sequence"/>
</dbReference>
<evidence type="ECO:0008006" key="4">
    <source>
        <dbReference type="Google" id="ProtNLM"/>
    </source>
</evidence>
<evidence type="ECO:0000256" key="1">
    <source>
        <dbReference type="SAM" id="SignalP"/>
    </source>
</evidence>
<sequence>MFSRRRLLAGGVLAIGGLAVSGVFAGPAGAGNGTISVYKNPSCGCCGNWVDYLRRNGWSVEVTDLDNVSSIKRQAGVPDELAACHTAIVDGYVVEGHVPVSAIEQLLRERPKLSGIAVPGMPADSPGMGGGGVQDVIGFRHGAAKGLYTRARD</sequence>
<accession>A0A369TD06</accession>
<reference evidence="2 3" key="1">
    <citation type="submission" date="2018-07" db="EMBL/GenBank/DDBJ databases">
        <title>Venubactetium sediminum gen. nov., sp. nov., isolated from a marine solar saltern.</title>
        <authorList>
            <person name="Wang S."/>
        </authorList>
    </citation>
    <scope>NUCLEOTIDE SEQUENCE [LARGE SCALE GENOMIC DNA]</scope>
    <source>
        <strain evidence="2 3">WD2A32</strain>
    </source>
</reference>
<dbReference type="Pfam" id="PF04214">
    <property type="entry name" value="DUF411"/>
    <property type="match status" value="1"/>
</dbReference>
<feature type="chain" id="PRO_5016678518" description="DUF411 domain-containing protein" evidence="1">
    <location>
        <begin position="26"/>
        <end position="153"/>
    </location>
</feature>
<dbReference type="PROSITE" id="PS51318">
    <property type="entry name" value="TAT"/>
    <property type="match status" value="1"/>
</dbReference>
<evidence type="ECO:0000313" key="3">
    <source>
        <dbReference type="Proteomes" id="UP000253941"/>
    </source>
</evidence>
<organism evidence="2 3">
    <name type="scientific">Ferruginivarius sediminum</name>
    <dbReference type="NCBI Taxonomy" id="2661937"/>
    <lineage>
        <taxon>Bacteria</taxon>
        <taxon>Pseudomonadati</taxon>
        <taxon>Pseudomonadota</taxon>
        <taxon>Alphaproteobacteria</taxon>
        <taxon>Rhodospirillales</taxon>
        <taxon>Rhodospirillaceae</taxon>
        <taxon>Ferruginivarius</taxon>
    </lineage>
</organism>
<dbReference type="AlphaFoldDB" id="A0A369TD06"/>
<keyword evidence="3" id="KW-1185">Reference proteome</keyword>